<feature type="non-terminal residue" evidence="1">
    <location>
        <position position="1"/>
    </location>
</feature>
<organism evidence="1 2">
    <name type="scientific">Dallia pectoralis</name>
    <name type="common">Alaska blackfish</name>
    <dbReference type="NCBI Taxonomy" id="75939"/>
    <lineage>
        <taxon>Eukaryota</taxon>
        <taxon>Metazoa</taxon>
        <taxon>Chordata</taxon>
        <taxon>Craniata</taxon>
        <taxon>Vertebrata</taxon>
        <taxon>Euteleostomi</taxon>
        <taxon>Actinopterygii</taxon>
        <taxon>Neopterygii</taxon>
        <taxon>Teleostei</taxon>
        <taxon>Protacanthopterygii</taxon>
        <taxon>Esociformes</taxon>
        <taxon>Umbridae</taxon>
        <taxon>Dallia</taxon>
    </lineage>
</organism>
<proteinExistence type="predicted"/>
<gene>
    <name evidence="1" type="ORF">DPEC_G00184480</name>
</gene>
<name>A0ACC2GBB3_DALPE</name>
<comment type="caution">
    <text evidence="1">The sequence shown here is derived from an EMBL/GenBank/DDBJ whole genome shotgun (WGS) entry which is preliminary data.</text>
</comment>
<keyword evidence="2" id="KW-1185">Reference proteome</keyword>
<dbReference type="EMBL" id="CM055742">
    <property type="protein sequence ID" value="KAJ8000831.1"/>
    <property type="molecule type" value="Genomic_DNA"/>
</dbReference>
<protein>
    <submittedName>
        <fullName evidence="1">Uncharacterized protein</fullName>
    </submittedName>
</protein>
<dbReference type="Proteomes" id="UP001157502">
    <property type="component" value="Chromosome 15"/>
</dbReference>
<evidence type="ECO:0000313" key="2">
    <source>
        <dbReference type="Proteomes" id="UP001157502"/>
    </source>
</evidence>
<accession>A0ACC2GBB3</accession>
<sequence length="676" mass="75732">APGKPCVCPLCKESFKKKPDLHINRTLKEITEQFKKMSDALDSGPWTTGGPGLAPVANSVGGGGRGSNGTERPPILPKPTGKAGMPGDLLAEMKVRLRKTSTSSTPPPVLHPHPTFVNAANHSLPAPPVPRRVPLSGPADSISDAPPCPEHLIGLEYFCQTDQTCVCAACMEELHFGHQATSAKREWQIRKSQLNITEVELRNRIAESERKVGEIKTSLQEIQMCAEHETAGTVHVFSTLVNSLERSQAELLEVIDSANQTAKHRGQTLIRDLEQEIAELKKRSASLNQLVNTNDYVLFFKTLPTLSTPIQTRDWSDAIVSSDLTSGTILRTVNLMLERFQEELQKLPKIAPNPQYQPDQPVGRYSPDQLRTQPDQLRTQPDQLRTQPDQLRTQPDQLRTQPDQLRTQPDQLRTQPDQMLSQPDLLRNQPHQLLSQPDQMLSQLDQTMERKSPSFLFQPDQTLERYSPNLLPQSQPDLSVGRNQKVRNVMEYAVDITLDPFTAHPRLHISEDGKQVSCSERFQPFPDCLERFDRVVCVLGRQSFSTGRHYWEVDVGGKTDWDLGVASHSINRKGKITVSPAHGYWFLSLRDKNDYAFRTEPATALGLRQKPNRIGIYVDCDKGQVSFYNVDTKTLIYTFHGSFTDSIHPFFSPCTNKSGRNEAPLIICPVSTPAAE</sequence>
<evidence type="ECO:0000313" key="1">
    <source>
        <dbReference type="EMBL" id="KAJ8000831.1"/>
    </source>
</evidence>
<reference evidence="1" key="1">
    <citation type="submission" date="2021-05" db="EMBL/GenBank/DDBJ databases">
        <authorList>
            <person name="Pan Q."/>
            <person name="Jouanno E."/>
            <person name="Zahm M."/>
            <person name="Klopp C."/>
            <person name="Cabau C."/>
            <person name="Louis A."/>
            <person name="Berthelot C."/>
            <person name="Parey E."/>
            <person name="Roest Crollius H."/>
            <person name="Montfort J."/>
            <person name="Robinson-Rechavi M."/>
            <person name="Bouchez O."/>
            <person name="Lampietro C."/>
            <person name="Lopez Roques C."/>
            <person name="Donnadieu C."/>
            <person name="Postlethwait J."/>
            <person name="Bobe J."/>
            <person name="Dillon D."/>
            <person name="Chandos A."/>
            <person name="von Hippel F."/>
            <person name="Guiguen Y."/>
        </authorList>
    </citation>
    <scope>NUCLEOTIDE SEQUENCE</scope>
    <source>
        <strain evidence="1">YG-Jan2019</strain>
    </source>
</reference>